<name>A0A0C3CG41_HEBCY</name>
<evidence type="ECO:0000313" key="2">
    <source>
        <dbReference type="Proteomes" id="UP000053424"/>
    </source>
</evidence>
<sequence>MAPPHTPQPAYRHLVKEQECADFGRQRKKKRAKSILSDTSEPGVKVWEDENLDIGII</sequence>
<dbReference type="HOGENOM" id="CLU_2996704_0_0_1"/>
<dbReference type="Proteomes" id="UP000053424">
    <property type="component" value="Unassembled WGS sequence"/>
</dbReference>
<evidence type="ECO:0000313" key="1">
    <source>
        <dbReference type="EMBL" id="KIM47715.1"/>
    </source>
</evidence>
<gene>
    <name evidence="1" type="ORF">M413DRAFT_439391</name>
</gene>
<protein>
    <submittedName>
        <fullName evidence="1">Uncharacterized protein</fullName>
    </submittedName>
</protein>
<reference evidence="2" key="2">
    <citation type="submission" date="2015-01" db="EMBL/GenBank/DDBJ databases">
        <title>Evolutionary Origins and Diversification of the Mycorrhizal Mutualists.</title>
        <authorList>
            <consortium name="DOE Joint Genome Institute"/>
            <consortium name="Mycorrhizal Genomics Consortium"/>
            <person name="Kohler A."/>
            <person name="Kuo A."/>
            <person name="Nagy L.G."/>
            <person name="Floudas D."/>
            <person name="Copeland A."/>
            <person name="Barry K.W."/>
            <person name="Cichocki N."/>
            <person name="Veneault-Fourrey C."/>
            <person name="LaButti K."/>
            <person name="Lindquist E.A."/>
            <person name="Lipzen A."/>
            <person name="Lundell T."/>
            <person name="Morin E."/>
            <person name="Murat C."/>
            <person name="Riley R."/>
            <person name="Ohm R."/>
            <person name="Sun H."/>
            <person name="Tunlid A."/>
            <person name="Henrissat B."/>
            <person name="Grigoriev I.V."/>
            <person name="Hibbett D.S."/>
            <person name="Martin F."/>
        </authorList>
    </citation>
    <scope>NUCLEOTIDE SEQUENCE [LARGE SCALE GENOMIC DNA]</scope>
    <source>
        <strain evidence="2">h7</strain>
    </source>
</reference>
<accession>A0A0C3CG41</accession>
<dbReference type="EMBL" id="KN831769">
    <property type="protein sequence ID" value="KIM47715.1"/>
    <property type="molecule type" value="Genomic_DNA"/>
</dbReference>
<dbReference type="AlphaFoldDB" id="A0A0C3CG41"/>
<proteinExistence type="predicted"/>
<keyword evidence="2" id="KW-1185">Reference proteome</keyword>
<reference evidence="1 2" key="1">
    <citation type="submission" date="2014-04" db="EMBL/GenBank/DDBJ databases">
        <authorList>
            <consortium name="DOE Joint Genome Institute"/>
            <person name="Kuo A."/>
            <person name="Gay G."/>
            <person name="Dore J."/>
            <person name="Kohler A."/>
            <person name="Nagy L.G."/>
            <person name="Floudas D."/>
            <person name="Copeland A."/>
            <person name="Barry K.W."/>
            <person name="Cichocki N."/>
            <person name="Veneault-Fourrey C."/>
            <person name="LaButti K."/>
            <person name="Lindquist E.A."/>
            <person name="Lipzen A."/>
            <person name="Lundell T."/>
            <person name="Morin E."/>
            <person name="Murat C."/>
            <person name="Sun H."/>
            <person name="Tunlid A."/>
            <person name="Henrissat B."/>
            <person name="Grigoriev I.V."/>
            <person name="Hibbett D.S."/>
            <person name="Martin F."/>
            <person name="Nordberg H.P."/>
            <person name="Cantor M.N."/>
            <person name="Hua S.X."/>
        </authorList>
    </citation>
    <scope>NUCLEOTIDE SEQUENCE [LARGE SCALE GENOMIC DNA]</scope>
    <source>
        <strain evidence="2">h7</strain>
    </source>
</reference>
<organism evidence="1 2">
    <name type="scientific">Hebeloma cylindrosporum</name>
    <dbReference type="NCBI Taxonomy" id="76867"/>
    <lineage>
        <taxon>Eukaryota</taxon>
        <taxon>Fungi</taxon>
        <taxon>Dikarya</taxon>
        <taxon>Basidiomycota</taxon>
        <taxon>Agaricomycotina</taxon>
        <taxon>Agaricomycetes</taxon>
        <taxon>Agaricomycetidae</taxon>
        <taxon>Agaricales</taxon>
        <taxon>Agaricineae</taxon>
        <taxon>Hymenogastraceae</taxon>
        <taxon>Hebeloma</taxon>
    </lineage>
</organism>